<keyword evidence="1" id="KW-0175">Coiled coil</keyword>
<protein>
    <recommendedName>
        <fullName evidence="5">Multidrug transporter</fullName>
    </recommendedName>
</protein>
<gene>
    <name evidence="3" type="ORF">EXJ73_08835</name>
</gene>
<dbReference type="RefSeq" id="WP_268151015.1">
    <property type="nucleotide sequence ID" value="NZ_JAPPUW010000010.1"/>
</dbReference>
<sequence length="346" mass="36227">MKRKHTLGAAATATLLAVLAGLAGLSAWRAHSEAAPPAAAGEAARAHETDTEPGVSLDQEARERAGIETADARASEAQAPTLAIATVLPMQELIDAAASIANARAQAERADAALEASRRDHERVKGLHALERNASDRALESAEAAWRADAAGAQAAGAALQAAQASARARWGAALTQSMVTRGGLWLDLEAGRQLLLRVTAASGPAPVVMPASMDVELASESHRRARLIAQSPTSDPRVQGPAYFYAMDGLGAAVGQTLQAHIASGAKQSGAWLPAGALLWWQGRQWAYVEEAPGRFERREAADARRVEGGWFVPGFKPARVASRGAQSLLSQELRAAIKLGEDDK</sequence>
<evidence type="ECO:0000313" key="3">
    <source>
        <dbReference type="EMBL" id="MDG0862573.1"/>
    </source>
</evidence>
<evidence type="ECO:0000256" key="2">
    <source>
        <dbReference type="SAM" id="MobiDB-lite"/>
    </source>
</evidence>
<feature type="region of interest" description="Disordered" evidence="2">
    <location>
        <begin position="36"/>
        <end position="75"/>
    </location>
</feature>
<proteinExistence type="predicted"/>
<feature type="compositionally biased region" description="Basic and acidic residues" evidence="2">
    <location>
        <begin position="59"/>
        <end position="74"/>
    </location>
</feature>
<reference evidence="3" key="1">
    <citation type="submission" date="2019-02" db="EMBL/GenBank/DDBJ databases">
        <title>Draft genome of the type strain Pelomonas aquatica CCUG 52575T.</title>
        <authorList>
            <person name="Gomila M."/>
            <person name="Lalucat J."/>
        </authorList>
    </citation>
    <scope>NUCLEOTIDE SEQUENCE</scope>
    <source>
        <strain evidence="3">CCUG 52575</strain>
    </source>
</reference>
<dbReference type="EMBL" id="SGUG01000010">
    <property type="protein sequence ID" value="MDG0862573.1"/>
    <property type="molecule type" value="Genomic_DNA"/>
</dbReference>
<evidence type="ECO:0008006" key="5">
    <source>
        <dbReference type="Google" id="ProtNLM"/>
    </source>
</evidence>
<dbReference type="Proteomes" id="UP001152766">
    <property type="component" value="Unassembled WGS sequence"/>
</dbReference>
<name>A0A9X4R7X6_9BURK</name>
<evidence type="ECO:0000313" key="4">
    <source>
        <dbReference type="Proteomes" id="UP001152766"/>
    </source>
</evidence>
<accession>A0A9X4R7X6</accession>
<feature type="coiled-coil region" evidence="1">
    <location>
        <begin position="90"/>
        <end position="120"/>
    </location>
</feature>
<evidence type="ECO:0000256" key="1">
    <source>
        <dbReference type="SAM" id="Coils"/>
    </source>
</evidence>
<dbReference type="AlphaFoldDB" id="A0A9X4R7X6"/>
<organism evidence="3 4">
    <name type="scientific">Pelomonas aquatica</name>
    <dbReference type="NCBI Taxonomy" id="431058"/>
    <lineage>
        <taxon>Bacteria</taxon>
        <taxon>Pseudomonadati</taxon>
        <taxon>Pseudomonadota</taxon>
        <taxon>Betaproteobacteria</taxon>
        <taxon>Burkholderiales</taxon>
        <taxon>Sphaerotilaceae</taxon>
        <taxon>Roseateles</taxon>
    </lineage>
</organism>
<comment type="caution">
    <text evidence="3">The sequence shown here is derived from an EMBL/GenBank/DDBJ whole genome shotgun (WGS) entry which is preliminary data.</text>
</comment>
<keyword evidence="4" id="KW-1185">Reference proteome</keyword>